<name>A0A166MBP3_9AGAM</name>
<dbReference type="AlphaFoldDB" id="A0A166MBP3"/>
<dbReference type="Proteomes" id="UP000076532">
    <property type="component" value="Unassembled WGS sequence"/>
</dbReference>
<reference evidence="1 2" key="1">
    <citation type="journal article" date="2016" name="Mol. Biol. Evol.">
        <title>Comparative Genomics of Early-Diverging Mushroom-Forming Fungi Provides Insights into the Origins of Lignocellulose Decay Capabilities.</title>
        <authorList>
            <person name="Nagy L.G."/>
            <person name="Riley R."/>
            <person name="Tritt A."/>
            <person name="Adam C."/>
            <person name="Daum C."/>
            <person name="Floudas D."/>
            <person name="Sun H."/>
            <person name="Yadav J.S."/>
            <person name="Pangilinan J."/>
            <person name="Larsson K.H."/>
            <person name="Matsuura K."/>
            <person name="Barry K."/>
            <person name="Labutti K."/>
            <person name="Kuo R."/>
            <person name="Ohm R.A."/>
            <person name="Bhattacharya S.S."/>
            <person name="Shirouzu T."/>
            <person name="Yoshinaga Y."/>
            <person name="Martin F.M."/>
            <person name="Grigoriev I.V."/>
            <person name="Hibbett D.S."/>
        </authorList>
    </citation>
    <scope>NUCLEOTIDE SEQUENCE [LARGE SCALE GENOMIC DNA]</scope>
    <source>
        <strain evidence="1 2">CBS 109695</strain>
    </source>
</reference>
<dbReference type="EMBL" id="KV417530">
    <property type="protein sequence ID" value="KZP23832.1"/>
    <property type="molecule type" value="Genomic_DNA"/>
</dbReference>
<protein>
    <submittedName>
        <fullName evidence="1">Uncharacterized protein</fullName>
    </submittedName>
</protein>
<keyword evidence="2" id="KW-1185">Reference proteome</keyword>
<gene>
    <name evidence="1" type="ORF">FIBSPDRAFT_889356</name>
</gene>
<accession>A0A166MBP3</accession>
<organism evidence="1 2">
    <name type="scientific">Athelia psychrophila</name>
    <dbReference type="NCBI Taxonomy" id="1759441"/>
    <lineage>
        <taxon>Eukaryota</taxon>
        <taxon>Fungi</taxon>
        <taxon>Dikarya</taxon>
        <taxon>Basidiomycota</taxon>
        <taxon>Agaricomycotina</taxon>
        <taxon>Agaricomycetes</taxon>
        <taxon>Agaricomycetidae</taxon>
        <taxon>Atheliales</taxon>
        <taxon>Atheliaceae</taxon>
        <taxon>Athelia</taxon>
    </lineage>
</organism>
<evidence type="ECO:0000313" key="2">
    <source>
        <dbReference type="Proteomes" id="UP000076532"/>
    </source>
</evidence>
<sequence>MPAIHPAGGKAMSHANESAKGTQISEAALNTQTVANFVFLQEHDIPCRRLKPVIGSKHTGTDLLPLYSFIDFRARLLEPYRPADVNHSLLEYITVTRPVGDSIYYNDSYPDRDTSRVSSGRGVLPFDYVASLGTPSSWKAFGSTTRPEVPSQVSILLSRWGPAWVVDLDHASSKTPHKSPRTCFNQLSDNDQTTGTVERAARGGGREGTMCKDLYTGNNPETVAAYDVKGVQGTNDEPHYEDLGRTEQSFDAPRTTDVTIVSGACFTVRTG</sequence>
<evidence type="ECO:0000313" key="1">
    <source>
        <dbReference type="EMBL" id="KZP23832.1"/>
    </source>
</evidence>
<proteinExistence type="predicted"/>